<sequence length="199" mass="22942">METKDSRTSKFMKLKAITTNSSSSAEGLPSRFNTAVAKERYHNIVVAKSRWEKQGFLFDDGLENYGLEPIIYKKLYDLGWLRFGRQPARANLSWVREFYAHNAEGNDTVNNIRRRRVSANSATINRILDVPEKLPSIYELIGALKDVNYDTIKDQLCIPGTEWNITGKNPRTIIRPRLLPEAKLRNTFVKRNLFPTSHK</sequence>
<reference evidence="2 3" key="1">
    <citation type="journal article" date="2024" name="G3 (Bethesda)">
        <title>Genome assembly of Hibiscus sabdariffa L. provides insights into metabolisms of medicinal natural products.</title>
        <authorList>
            <person name="Kim T."/>
        </authorList>
    </citation>
    <scope>NUCLEOTIDE SEQUENCE [LARGE SCALE GENOMIC DNA]</scope>
    <source>
        <strain evidence="2">TK-2024</strain>
        <tissue evidence="2">Old leaves</tissue>
    </source>
</reference>
<comment type="caution">
    <text evidence="2">The sequence shown here is derived from an EMBL/GenBank/DDBJ whole genome shotgun (WGS) entry which is preliminary data.</text>
</comment>
<accession>A0ABR2FCW2</accession>
<dbReference type="Pfam" id="PF20167">
    <property type="entry name" value="Transposase_32"/>
    <property type="match status" value="1"/>
</dbReference>
<keyword evidence="3" id="KW-1185">Reference proteome</keyword>
<evidence type="ECO:0000259" key="1">
    <source>
        <dbReference type="Pfam" id="PF20167"/>
    </source>
</evidence>
<evidence type="ECO:0000313" key="2">
    <source>
        <dbReference type="EMBL" id="KAK8578772.1"/>
    </source>
</evidence>
<organism evidence="2 3">
    <name type="scientific">Hibiscus sabdariffa</name>
    <name type="common">roselle</name>
    <dbReference type="NCBI Taxonomy" id="183260"/>
    <lineage>
        <taxon>Eukaryota</taxon>
        <taxon>Viridiplantae</taxon>
        <taxon>Streptophyta</taxon>
        <taxon>Embryophyta</taxon>
        <taxon>Tracheophyta</taxon>
        <taxon>Spermatophyta</taxon>
        <taxon>Magnoliopsida</taxon>
        <taxon>eudicotyledons</taxon>
        <taxon>Gunneridae</taxon>
        <taxon>Pentapetalae</taxon>
        <taxon>rosids</taxon>
        <taxon>malvids</taxon>
        <taxon>Malvales</taxon>
        <taxon>Malvaceae</taxon>
        <taxon>Malvoideae</taxon>
        <taxon>Hibiscus</taxon>
    </lineage>
</organism>
<dbReference type="InterPro" id="IPR046796">
    <property type="entry name" value="Transposase_32_dom"/>
</dbReference>
<dbReference type="EMBL" id="JBBPBM010000006">
    <property type="protein sequence ID" value="KAK8578772.1"/>
    <property type="molecule type" value="Genomic_DNA"/>
</dbReference>
<evidence type="ECO:0000313" key="3">
    <source>
        <dbReference type="Proteomes" id="UP001472677"/>
    </source>
</evidence>
<protein>
    <recommendedName>
        <fullName evidence="1">Putative plant transposon protein domain-containing protein</fullName>
    </recommendedName>
</protein>
<proteinExistence type="predicted"/>
<feature type="domain" description="Putative plant transposon protein" evidence="1">
    <location>
        <begin position="78"/>
        <end position="198"/>
    </location>
</feature>
<name>A0ABR2FCW2_9ROSI</name>
<gene>
    <name evidence="2" type="ORF">V6N12_069116</name>
</gene>
<dbReference type="Proteomes" id="UP001472677">
    <property type="component" value="Unassembled WGS sequence"/>
</dbReference>